<evidence type="ECO:0000313" key="2">
    <source>
        <dbReference type="EMBL" id="PAA67064.1"/>
    </source>
</evidence>
<feature type="compositionally biased region" description="Low complexity" evidence="1">
    <location>
        <begin position="1"/>
        <end position="17"/>
    </location>
</feature>
<accession>A0A267F1H0</accession>
<dbReference type="Proteomes" id="UP000215902">
    <property type="component" value="Unassembled WGS sequence"/>
</dbReference>
<name>A0A267F1H0_9PLAT</name>
<protein>
    <submittedName>
        <fullName evidence="2">Uncharacterized protein</fullName>
    </submittedName>
</protein>
<feature type="compositionally biased region" description="Basic and acidic residues" evidence="1">
    <location>
        <begin position="194"/>
        <end position="213"/>
    </location>
</feature>
<dbReference type="EMBL" id="NIVC01001510">
    <property type="protein sequence ID" value="PAA67064.1"/>
    <property type="molecule type" value="Genomic_DNA"/>
</dbReference>
<dbReference type="AlphaFoldDB" id="A0A267F1H0"/>
<organism evidence="2 3">
    <name type="scientific">Macrostomum lignano</name>
    <dbReference type="NCBI Taxonomy" id="282301"/>
    <lineage>
        <taxon>Eukaryota</taxon>
        <taxon>Metazoa</taxon>
        <taxon>Spiralia</taxon>
        <taxon>Lophotrochozoa</taxon>
        <taxon>Platyhelminthes</taxon>
        <taxon>Rhabditophora</taxon>
        <taxon>Macrostomorpha</taxon>
        <taxon>Macrostomida</taxon>
        <taxon>Macrostomidae</taxon>
        <taxon>Macrostomum</taxon>
    </lineage>
</organism>
<feature type="compositionally biased region" description="Basic residues" evidence="1">
    <location>
        <begin position="243"/>
        <end position="259"/>
    </location>
</feature>
<evidence type="ECO:0000256" key="1">
    <source>
        <dbReference type="SAM" id="MobiDB-lite"/>
    </source>
</evidence>
<reference evidence="2 3" key="1">
    <citation type="submission" date="2017-06" db="EMBL/GenBank/DDBJ databases">
        <title>A platform for efficient transgenesis in Macrostomum lignano, a flatworm model organism for stem cell research.</title>
        <authorList>
            <person name="Berezikov E."/>
        </authorList>
    </citation>
    <scope>NUCLEOTIDE SEQUENCE [LARGE SCALE GENOMIC DNA]</scope>
    <source>
        <strain evidence="2">DV1</strain>
        <tissue evidence="2">Whole organism</tissue>
    </source>
</reference>
<proteinExistence type="predicted"/>
<gene>
    <name evidence="2" type="ORF">BOX15_Mlig006558g1</name>
</gene>
<sequence>SGTLLSKNSLLKMSSTSCDNPVPRTMPDTSHLSPAVKSGLIELGLLSEDPNAPPATWEKSVEVTQKIIDSLHNRAAYIRVLLGEPGYARPPVRQLPENPTESDRARRLMQLVDDARAVKLENIRLDTKFAWRQCRLAAEKLAAEKLRYISVHAMAAAENSRRNRLRAKLDAANLKGEQLQQEYEELKRKIKLYEAAERDGRMPRQLEQPKADEPKEEEPTEEERVKPTDEPGDSLEQQDKNQQKKKKKRSRRQNNHKNK</sequence>
<evidence type="ECO:0000313" key="3">
    <source>
        <dbReference type="Proteomes" id="UP000215902"/>
    </source>
</evidence>
<keyword evidence="3" id="KW-1185">Reference proteome</keyword>
<comment type="caution">
    <text evidence="2">The sequence shown here is derived from an EMBL/GenBank/DDBJ whole genome shotgun (WGS) entry which is preliminary data.</text>
</comment>
<feature type="region of interest" description="Disordered" evidence="1">
    <location>
        <begin position="1"/>
        <end position="33"/>
    </location>
</feature>
<feature type="non-terminal residue" evidence="2">
    <location>
        <position position="1"/>
    </location>
</feature>
<feature type="region of interest" description="Disordered" evidence="1">
    <location>
        <begin position="194"/>
        <end position="259"/>
    </location>
</feature>